<dbReference type="InterPro" id="IPR037171">
    <property type="entry name" value="NagB/RpiA_transferase-like"/>
</dbReference>
<accession>A0A6M6JTI8</accession>
<dbReference type="Gene3D" id="3.40.1080.10">
    <property type="entry name" value="Glutaconate Coenzyme A-transferase"/>
    <property type="match status" value="1"/>
</dbReference>
<dbReference type="SUPFAM" id="SSF100950">
    <property type="entry name" value="NagB/RpiA/CoA transferase-like"/>
    <property type="match status" value="1"/>
</dbReference>
<dbReference type="PANTHER" id="PTHR13707:SF57">
    <property type="entry name" value="SUCCINYL-COA:3-KETOACID COENZYME A TRANSFERASE SUBUNIT B-RELATED"/>
    <property type="match status" value="1"/>
</dbReference>
<sequence>MTPSSLTERGAPVLDPAAAAARIPDGATVMVGGFGLVGAPLTLIDALLTATATRDLTIVSNNLGEPGRGLGKLLLEGRVRKAVGSYFTSNPDVVAAYQEGRLEIDLVPQGTLAEAIRAGGAGIGGFYTRTGWGTDLGEGREERVIRGEPHLYQESLRADVALVRARAADALGNLVYAKTARNFNPDMATAADLVIAEVDEIVPVGALDPEEIVTPHLFVDALVLSGGAR</sequence>
<dbReference type="InterPro" id="IPR004163">
    <property type="entry name" value="CoA_transf_BS"/>
</dbReference>
<dbReference type="InterPro" id="IPR004165">
    <property type="entry name" value="CoA_trans_fam_I"/>
</dbReference>
<dbReference type="GO" id="GO:0008410">
    <property type="term" value="F:CoA-transferase activity"/>
    <property type="evidence" value="ECO:0007669"/>
    <property type="project" value="InterPro"/>
</dbReference>
<name>A0A6M6JTI8_9PSEU</name>
<dbReference type="PROSITE" id="PS01273">
    <property type="entry name" value="COA_TRANSF_1"/>
    <property type="match status" value="1"/>
</dbReference>
<dbReference type="Proteomes" id="UP000505377">
    <property type="component" value="Chromosome"/>
</dbReference>
<gene>
    <name evidence="2" type="ORF">HOP40_32310</name>
</gene>
<dbReference type="NCBIfam" id="TIGR02429">
    <property type="entry name" value="pcaI_scoA_fam"/>
    <property type="match status" value="1"/>
</dbReference>
<dbReference type="InterPro" id="IPR012792">
    <property type="entry name" value="3-oxoacid_CoA-transf_A"/>
</dbReference>
<evidence type="ECO:0000313" key="2">
    <source>
        <dbReference type="EMBL" id="QJY49872.1"/>
    </source>
</evidence>
<evidence type="ECO:0000313" key="3">
    <source>
        <dbReference type="Proteomes" id="UP000505377"/>
    </source>
</evidence>
<dbReference type="SMART" id="SM00882">
    <property type="entry name" value="CoA_trans"/>
    <property type="match status" value="1"/>
</dbReference>
<dbReference type="Pfam" id="PF01144">
    <property type="entry name" value="CoA_trans"/>
    <property type="match status" value="1"/>
</dbReference>
<reference evidence="2 3" key="1">
    <citation type="submission" date="2020-05" db="EMBL/GenBank/DDBJ databases">
        <authorList>
            <person name="Mo P."/>
        </authorList>
    </citation>
    <scope>NUCLEOTIDE SEQUENCE [LARGE SCALE GENOMIC DNA]</scope>
    <source>
        <strain evidence="2 3">Gen01</strain>
    </source>
</reference>
<keyword evidence="1 2" id="KW-0808">Transferase</keyword>
<proteinExistence type="predicted"/>
<dbReference type="RefSeq" id="WP_172166686.1">
    <property type="nucleotide sequence ID" value="NZ_CP053564.1"/>
</dbReference>
<protein>
    <submittedName>
        <fullName evidence="2">CoA transferase subunit A</fullName>
    </submittedName>
</protein>
<dbReference type="KEGG" id="pbro:HOP40_32310"/>
<dbReference type="PANTHER" id="PTHR13707">
    <property type="entry name" value="KETOACID-COENZYME A TRANSFERASE"/>
    <property type="match status" value="1"/>
</dbReference>
<dbReference type="EMBL" id="CP053564">
    <property type="protein sequence ID" value="QJY49872.1"/>
    <property type="molecule type" value="Genomic_DNA"/>
</dbReference>
<keyword evidence="3" id="KW-1185">Reference proteome</keyword>
<organism evidence="2 3">
    <name type="scientific">Pseudonocardia broussonetiae</name>
    <dbReference type="NCBI Taxonomy" id="2736640"/>
    <lineage>
        <taxon>Bacteria</taxon>
        <taxon>Bacillati</taxon>
        <taxon>Actinomycetota</taxon>
        <taxon>Actinomycetes</taxon>
        <taxon>Pseudonocardiales</taxon>
        <taxon>Pseudonocardiaceae</taxon>
        <taxon>Pseudonocardia</taxon>
    </lineage>
</organism>
<dbReference type="AlphaFoldDB" id="A0A6M6JTI8"/>
<evidence type="ECO:0000256" key="1">
    <source>
        <dbReference type="ARBA" id="ARBA00022679"/>
    </source>
</evidence>